<evidence type="ECO:0000313" key="3">
    <source>
        <dbReference type="Proteomes" id="UP001140513"/>
    </source>
</evidence>
<evidence type="ECO:0000256" key="1">
    <source>
        <dbReference type="SAM" id="MobiDB-lite"/>
    </source>
</evidence>
<proteinExistence type="predicted"/>
<organism evidence="2 3">
    <name type="scientific">Didymosphaeria variabile</name>
    <dbReference type="NCBI Taxonomy" id="1932322"/>
    <lineage>
        <taxon>Eukaryota</taxon>
        <taxon>Fungi</taxon>
        <taxon>Dikarya</taxon>
        <taxon>Ascomycota</taxon>
        <taxon>Pezizomycotina</taxon>
        <taxon>Dothideomycetes</taxon>
        <taxon>Pleosporomycetidae</taxon>
        <taxon>Pleosporales</taxon>
        <taxon>Massarineae</taxon>
        <taxon>Didymosphaeriaceae</taxon>
        <taxon>Didymosphaeria</taxon>
    </lineage>
</organism>
<accession>A0A9W8XC70</accession>
<protein>
    <recommendedName>
        <fullName evidence="4">Peptidase S8/S53 domain-containing protein</fullName>
    </recommendedName>
</protein>
<feature type="region of interest" description="Disordered" evidence="1">
    <location>
        <begin position="1"/>
        <end position="41"/>
    </location>
</feature>
<dbReference type="InterPro" id="IPR036852">
    <property type="entry name" value="Peptidase_S8/S53_dom_sf"/>
</dbReference>
<comment type="caution">
    <text evidence="2">The sequence shown here is derived from an EMBL/GenBank/DDBJ whole genome shotgun (WGS) entry which is preliminary data.</text>
</comment>
<dbReference type="OrthoDB" id="3800010at2759"/>
<dbReference type="GeneID" id="80913988"/>
<feature type="compositionally biased region" description="Polar residues" evidence="1">
    <location>
        <begin position="187"/>
        <end position="230"/>
    </location>
</feature>
<keyword evidence="3" id="KW-1185">Reference proteome</keyword>
<feature type="compositionally biased region" description="Polar residues" evidence="1">
    <location>
        <begin position="1"/>
        <end position="12"/>
    </location>
</feature>
<evidence type="ECO:0000313" key="2">
    <source>
        <dbReference type="EMBL" id="KAJ4346527.1"/>
    </source>
</evidence>
<dbReference type="Proteomes" id="UP001140513">
    <property type="component" value="Unassembled WGS sequence"/>
</dbReference>
<dbReference type="RefSeq" id="XP_056066327.1">
    <property type="nucleotide sequence ID" value="XM_056219200.1"/>
</dbReference>
<feature type="compositionally biased region" description="Low complexity" evidence="1">
    <location>
        <begin position="231"/>
        <end position="256"/>
    </location>
</feature>
<evidence type="ECO:0008006" key="4">
    <source>
        <dbReference type="Google" id="ProtNLM"/>
    </source>
</evidence>
<gene>
    <name evidence="2" type="ORF">N0V89_010458</name>
</gene>
<reference evidence="2" key="1">
    <citation type="submission" date="2022-10" db="EMBL/GenBank/DDBJ databases">
        <title>Tapping the CABI collections for fungal endophytes: first genome assemblies for Collariella, Neodidymelliopsis, Ascochyta clinopodiicola, Didymella pomorum, Didymosphaeria variabile, Neocosmospora piperis and Neocucurbitaria cava.</title>
        <authorList>
            <person name="Hill R."/>
        </authorList>
    </citation>
    <scope>NUCLEOTIDE SEQUENCE</scope>
    <source>
        <strain evidence="2">IMI 356815</strain>
    </source>
</reference>
<name>A0A9W8XC70_9PLEO</name>
<dbReference type="SUPFAM" id="SSF52743">
    <property type="entry name" value="Subtilisin-like"/>
    <property type="match status" value="1"/>
</dbReference>
<dbReference type="GO" id="GO:0004252">
    <property type="term" value="F:serine-type endopeptidase activity"/>
    <property type="evidence" value="ECO:0007669"/>
    <property type="project" value="InterPro"/>
</dbReference>
<feature type="compositionally biased region" description="Basic and acidic residues" evidence="1">
    <location>
        <begin position="15"/>
        <end position="31"/>
    </location>
</feature>
<dbReference type="EMBL" id="JAPEUX010000008">
    <property type="protein sequence ID" value="KAJ4346527.1"/>
    <property type="molecule type" value="Genomic_DNA"/>
</dbReference>
<sequence length="462" mass="49019">MAAFTGTKSINQGGHEYELGKTTGESKEPPKPSKNGGGGHGGIGGLLVGLAKAGKGAVDGVSKARNDVFNMASSGAAAGGVAVAGTLTNAGNEVNSLVSSINGIQQSMPTDKLTQDGLKTVLNAQNLGREASNWLTSTASLVKGLPDDMKEQVFDNIKDYAKEGGQLQKAESALEAFKDFPWESELPQSQIPSVTQNPTASATDRPSGTSMSTNTASQRSSEGQTTTTDPTSSLSQPSTESSSSTSSESASATLSPEEYIVLSREGTESRAFDDFVQKLDEGVGHLWSWKTTKTQMYVTNLTSKQAQELPQQHKFIKSVSLCGGQDEKYDGSIEEFRAVDQRAQPNLAREPDSAETLANASRTWKRAIVSDEAAPWWKRLISASERERGRSLDDLPYLADDSGGRGTTIYVLDDGFDLSLDDLAADGRTVETSFTPNVLTLKDILPENRLPEGIGGGPHGTM</sequence>
<feature type="region of interest" description="Disordered" evidence="1">
    <location>
        <begin position="187"/>
        <end position="256"/>
    </location>
</feature>
<dbReference type="GO" id="GO:0006508">
    <property type="term" value="P:proteolysis"/>
    <property type="evidence" value="ECO:0007669"/>
    <property type="project" value="InterPro"/>
</dbReference>
<dbReference type="AlphaFoldDB" id="A0A9W8XC70"/>